<gene>
    <name evidence="2" type="ORF">CWE22_07570</name>
</gene>
<comment type="caution">
    <text evidence="2">The sequence shown here is derived from an EMBL/GenBank/DDBJ whole genome shotgun (WGS) entry which is preliminary data.</text>
</comment>
<feature type="signal peptide" evidence="1">
    <location>
        <begin position="1"/>
        <end position="19"/>
    </location>
</feature>
<reference evidence="3" key="1">
    <citation type="journal article" date="2018" name="Front. Microbiol.">
        <title>Genome-Based Analysis Reveals the Taxonomy and Diversity of the Family Idiomarinaceae.</title>
        <authorList>
            <person name="Liu Y."/>
            <person name="Lai Q."/>
            <person name="Shao Z."/>
        </authorList>
    </citation>
    <scope>NUCLEOTIDE SEQUENCE [LARGE SCALE GENOMIC DNA]</scope>
    <source>
        <strain evidence="3">KYW314</strain>
    </source>
</reference>
<dbReference type="EMBL" id="PIPR01000001">
    <property type="protein sequence ID" value="RUO41991.1"/>
    <property type="molecule type" value="Genomic_DNA"/>
</dbReference>
<proteinExistence type="predicted"/>
<organism evidence="2 3">
    <name type="scientific">Pseudidiomarina aestuarii</name>
    <dbReference type="NCBI Taxonomy" id="624146"/>
    <lineage>
        <taxon>Bacteria</taxon>
        <taxon>Pseudomonadati</taxon>
        <taxon>Pseudomonadota</taxon>
        <taxon>Gammaproteobacteria</taxon>
        <taxon>Alteromonadales</taxon>
        <taxon>Idiomarinaceae</taxon>
        <taxon>Pseudidiomarina</taxon>
    </lineage>
</organism>
<sequence length="408" mass="45504">MKKIFAVILLLQLSGCSLVNVFKMRAENDDIQPVWQGEQQQYAFDTKYIGVKPHVLISIDGETQFLMHIDTGLSFSMLFDTEKVRNMAFERDYELPVFGWGNDESSVGYKTEVAEVNIGPVSVKNFSFAVVPVSQSQYFLSGQEMIFDGVIGNDFLQHFAWVFDYQAEQVTISNVPLVQSPESTVLGFETGSRKISIPVTLDFGDQKQNEIDVKIDTGSRHYLKINTAYVENREIQLPSPLVEAADFGLSGKAAHQRFRLPKLSIGDLELEGVKTNLIVAEDEDDLNVIGSALFAHYRVSIDYLNQTISFTPYSEQPFSSRFNLSGLELREQIDGSFIVRNVANGFPTEGSPIAVGDVIESMNDIATSEISTSRWLDTANTPGELKLCIRDKQCHVVVLQPIPGFSTP</sequence>
<feature type="chain" id="PRO_5030849697" description="PDZ domain-containing protein" evidence="1">
    <location>
        <begin position="20"/>
        <end position="408"/>
    </location>
</feature>
<dbReference type="Pfam" id="PF13650">
    <property type="entry name" value="Asp_protease_2"/>
    <property type="match status" value="1"/>
</dbReference>
<evidence type="ECO:0000313" key="3">
    <source>
        <dbReference type="Proteomes" id="UP000287766"/>
    </source>
</evidence>
<dbReference type="InterPro" id="IPR021109">
    <property type="entry name" value="Peptidase_aspartic_dom_sf"/>
</dbReference>
<name>A0A7Z7EUB0_9GAMM</name>
<evidence type="ECO:0008006" key="4">
    <source>
        <dbReference type="Google" id="ProtNLM"/>
    </source>
</evidence>
<accession>A0A7Z7EUB0</accession>
<dbReference type="AlphaFoldDB" id="A0A7Z7EUB0"/>
<dbReference type="Gene3D" id="2.40.70.10">
    <property type="entry name" value="Acid Proteases"/>
    <property type="match status" value="2"/>
</dbReference>
<keyword evidence="1" id="KW-0732">Signal</keyword>
<dbReference type="RefSeq" id="WP_169930718.1">
    <property type="nucleotide sequence ID" value="NZ_PIPR01000001.1"/>
</dbReference>
<evidence type="ECO:0000313" key="2">
    <source>
        <dbReference type="EMBL" id="RUO41991.1"/>
    </source>
</evidence>
<dbReference type="Proteomes" id="UP000287766">
    <property type="component" value="Unassembled WGS sequence"/>
</dbReference>
<protein>
    <recommendedName>
        <fullName evidence="4">PDZ domain-containing protein</fullName>
    </recommendedName>
</protein>
<evidence type="ECO:0000256" key="1">
    <source>
        <dbReference type="SAM" id="SignalP"/>
    </source>
</evidence>
<keyword evidence="3" id="KW-1185">Reference proteome</keyword>